<comment type="caution">
    <text evidence="4">The sequence shown here is derived from an EMBL/GenBank/DDBJ whole genome shotgun (WGS) entry which is preliminary data.</text>
</comment>
<evidence type="ECO:0000256" key="2">
    <source>
        <dbReference type="PROSITE-ProRule" id="PRU00110"/>
    </source>
</evidence>
<dbReference type="HOGENOM" id="CLU_157042_1_1_6"/>
<dbReference type="InterPro" id="IPR008207">
    <property type="entry name" value="Sig_transdc_His_kin_Hpt_dom"/>
</dbReference>
<dbReference type="STRING" id="314283.MED297_15570"/>
<proteinExistence type="predicted"/>
<feature type="domain" description="HPt" evidence="3">
    <location>
        <begin position="18"/>
        <end position="111"/>
    </location>
</feature>
<evidence type="ECO:0000256" key="1">
    <source>
        <dbReference type="ARBA" id="ARBA00023012"/>
    </source>
</evidence>
<dbReference type="Pfam" id="PF01627">
    <property type="entry name" value="Hpt"/>
    <property type="match status" value="1"/>
</dbReference>
<dbReference type="InterPro" id="IPR036641">
    <property type="entry name" value="HPT_dom_sf"/>
</dbReference>
<dbReference type="OrthoDB" id="9131849at2"/>
<dbReference type="GO" id="GO:0004672">
    <property type="term" value="F:protein kinase activity"/>
    <property type="evidence" value="ECO:0007669"/>
    <property type="project" value="UniProtKB-ARBA"/>
</dbReference>
<dbReference type="GO" id="GO:0000160">
    <property type="term" value="P:phosphorelay signal transduction system"/>
    <property type="evidence" value="ECO:0007669"/>
    <property type="project" value="UniProtKB-KW"/>
</dbReference>
<organism evidence="4 5">
    <name type="scientific">Reinekea blandensis MED297</name>
    <dbReference type="NCBI Taxonomy" id="314283"/>
    <lineage>
        <taxon>Bacteria</taxon>
        <taxon>Pseudomonadati</taxon>
        <taxon>Pseudomonadota</taxon>
        <taxon>Gammaproteobacteria</taxon>
        <taxon>Oceanospirillales</taxon>
        <taxon>Saccharospirillaceae</taxon>
        <taxon>Reinekea</taxon>
    </lineage>
</organism>
<dbReference type="SUPFAM" id="SSF47226">
    <property type="entry name" value="Histidine-containing phosphotransfer domain, HPT domain"/>
    <property type="match status" value="1"/>
</dbReference>
<keyword evidence="1" id="KW-0902">Two-component regulatory system</keyword>
<protein>
    <submittedName>
        <fullName evidence="4">Hpt domain protein</fullName>
    </submittedName>
</protein>
<dbReference type="CDD" id="cd00088">
    <property type="entry name" value="HPT"/>
    <property type="match status" value="1"/>
</dbReference>
<dbReference type="EMBL" id="AAOE01000027">
    <property type="protein sequence ID" value="EAR08002.1"/>
    <property type="molecule type" value="Genomic_DNA"/>
</dbReference>
<name>A4BIN8_9GAMM</name>
<evidence type="ECO:0000259" key="3">
    <source>
        <dbReference type="PROSITE" id="PS50894"/>
    </source>
</evidence>
<dbReference type="SMART" id="SM00073">
    <property type="entry name" value="HPT"/>
    <property type="match status" value="1"/>
</dbReference>
<accession>A4BIN8</accession>
<evidence type="ECO:0000313" key="4">
    <source>
        <dbReference type="EMBL" id="EAR08002.1"/>
    </source>
</evidence>
<feature type="modified residue" description="Phosphohistidine" evidence="2">
    <location>
        <position position="57"/>
    </location>
</feature>
<dbReference type="PROSITE" id="PS50894">
    <property type="entry name" value="HPT"/>
    <property type="match status" value="1"/>
</dbReference>
<dbReference type="RefSeq" id="WP_008043257.1">
    <property type="nucleotide sequence ID" value="NZ_CH724150.1"/>
</dbReference>
<keyword evidence="2" id="KW-0597">Phosphoprotein</keyword>
<dbReference type="Proteomes" id="UP000005953">
    <property type="component" value="Unassembled WGS sequence"/>
</dbReference>
<dbReference type="Gene3D" id="1.20.120.160">
    <property type="entry name" value="HPT domain"/>
    <property type="match status" value="1"/>
</dbReference>
<keyword evidence="5" id="KW-1185">Reference proteome</keyword>
<evidence type="ECO:0000313" key="5">
    <source>
        <dbReference type="Proteomes" id="UP000005953"/>
    </source>
</evidence>
<sequence length="111" mass="12746">MNYGRIDYQALAELKEMLEDEFVELVETYVRDTHQKLTTLTELSPPQDADEVRKVAHSLKGASINLGLLRLGEICLALEAQAKDNIIRDYEQHLEEIQAEVDFVFGELQRL</sequence>
<dbReference type="AlphaFoldDB" id="A4BIN8"/>
<gene>
    <name evidence="4" type="ORF">MED297_15570</name>
</gene>
<reference evidence="4 5" key="1">
    <citation type="submission" date="2006-02" db="EMBL/GenBank/DDBJ databases">
        <authorList>
            <person name="Pinhassi J."/>
            <person name="Pedros-Alio C."/>
            <person name="Ferriera S."/>
            <person name="Johnson J."/>
            <person name="Kravitz S."/>
            <person name="Halpern A."/>
            <person name="Remington K."/>
            <person name="Beeson K."/>
            <person name="Tran B."/>
            <person name="Rogers Y.-H."/>
            <person name="Friedman R."/>
            <person name="Venter J.C."/>
        </authorList>
    </citation>
    <scope>NUCLEOTIDE SEQUENCE [LARGE SCALE GENOMIC DNA]</scope>
    <source>
        <strain evidence="4 5">MED297</strain>
    </source>
</reference>